<evidence type="ECO:0000313" key="2">
    <source>
        <dbReference type="EMBL" id="GFZ16909.1"/>
    </source>
</evidence>
<feature type="compositionally biased region" description="Basic and acidic residues" evidence="1">
    <location>
        <begin position="156"/>
        <end position="177"/>
    </location>
</feature>
<gene>
    <name evidence="2" type="ORF">Acr_26g0001790</name>
</gene>
<dbReference type="EMBL" id="BJWL01000026">
    <property type="protein sequence ID" value="GFZ16909.1"/>
    <property type="molecule type" value="Genomic_DNA"/>
</dbReference>
<accession>A0A7J0H1D5</accession>
<dbReference type="Proteomes" id="UP000585474">
    <property type="component" value="Unassembled WGS sequence"/>
</dbReference>
<protein>
    <submittedName>
        <fullName evidence="2">Uncharacterized protein</fullName>
    </submittedName>
</protein>
<dbReference type="AlphaFoldDB" id="A0A7J0H1D5"/>
<keyword evidence="3" id="KW-1185">Reference proteome</keyword>
<evidence type="ECO:0000313" key="3">
    <source>
        <dbReference type="Proteomes" id="UP000585474"/>
    </source>
</evidence>
<proteinExistence type="predicted"/>
<evidence type="ECO:0000256" key="1">
    <source>
        <dbReference type="SAM" id="MobiDB-lite"/>
    </source>
</evidence>
<feature type="region of interest" description="Disordered" evidence="1">
    <location>
        <begin position="155"/>
        <end position="207"/>
    </location>
</feature>
<name>A0A7J0H1D5_9ERIC</name>
<organism evidence="2 3">
    <name type="scientific">Actinidia rufa</name>
    <dbReference type="NCBI Taxonomy" id="165716"/>
    <lineage>
        <taxon>Eukaryota</taxon>
        <taxon>Viridiplantae</taxon>
        <taxon>Streptophyta</taxon>
        <taxon>Embryophyta</taxon>
        <taxon>Tracheophyta</taxon>
        <taxon>Spermatophyta</taxon>
        <taxon>Magnoliopsida</taxon>
        <taxon>eudicotyledons</taxon>
        <taxon>Gunneridae</taxon>
        <taxon>Pentapetalae</taxon>
        <taxon>asterids</taxon>
        <taxon>Ericales</taxon>
        <taxon>Actinidiaceae</taxon>
        <taxon>Actinidia</taxon>
    </lineage>
</organism>
<dbReference type="PANTHER" id="PTHR32278">
    <property type="entry name" value="F-BOX DOMAIN-CONTAINING PROTEIN"/>
    <property type="match status" value="1"/>
</dbReference>
<sequence length="207" mass="22841">MFVDHPLFPPLSDQLRTPMLFGKEYCLLITGTSSRANNNSSPILFKERPVFPALQSNSHRRGFSEVAVLKTIQQLEIQAKIKTQILSPNTTYGAYLIMKISEHSFGLDSIPQNYQFKWENNPVCGSTAYLHRGYSNKTAVGAAFLCESGGNDEAEGECRGREGAKREGGWVDGDRGGEFLSGGGGDEEVKMSGVEGEGWTFQRRPHC</sequence>
<dbReference type="Pfam" id="PF14299">
    <property type="entry name" value="PP2"/>
    <property type="match status" value="1"/>
</dbReference>
<dbReference type="PANTHER" id="PTHR32278:SF15">
    <property type="entry name" value="F-BOX PROTEIN PP2-B13-RELATED"/>
    <property type="match status" value="1"/>
</dbReference>
<dbReference type="InterPro" id="IPR025886">
    <property type="entry name" value="PP2-like"/>
</dbReference>
<comment type="caution">
    <text evidence="2">The sequence shown here is derived from an EMBL/GenBank/DDBJ whole genome shotgun (WGS) entry which is preliminary data.</text>
</comment>
<reference evidence="2 3" key="1">
    <citation type="submission" date="2019-07" db="EMBL/GenBank/DDBJ databases">
        <title>De Novo Assembly of kiwifruit Actinidia rufa.</title>
        <authorList>
            <person name="Sugita-Konishi S."/>
            <person name="Sato K."/>
            <person name="Mori E."/>
            <person name="Abe Y."/>
            <person name="Kisaki G."/>
            <person name="Hamano K."/>
            <person name="Suezawa K."/>
            <person name="Otani M."/>
            <person name="Fukuda T."/>
            <person name="Manabe T."/>
            <person name="Gomi K."/>
            <person name="Tabuchi M."/>
            <person name="Akimitsu K."/>
            <person name="Kataoka I."/>
        </authorList>
    </citation>
    <scope>NUCLEOTIDE SEQUENCE [LARGE SCALE GENOMIC DNA]</scope>
    <source>
        <strain evidence="3">cv. Fuchu</strain>
    </source>
</reference>